<accession>A0A6J4RGB9</accession>
<organism evidence="1">
    <name type="scientific">uncultured Solirubrobacteraceae bacterium</name>
    <dbReference type="NCBI Taxonomy" id="1162706"/>
    <lineage>
        <taxon>Bacteria</taxon>
        <taxon>Bacillati</taxon>
        <taxon>Actinomycetota</taxon>
        <taxon>Thermoleophilia</taxon>
        <taxon>Solirubrobacterales</taxon>
        <taxon>Solirubrobacteraceae</taxon>
        <taxon>environmental samples</taxon>
    </lineage>
</organism>
<sequence>MPDDEPQRHINLHTSPEVMAGIYANFANVSHSDYEFTITLGRVDHEVEETEIPGVAVARLNLSPPFMRELIEAMQDNFAKWQAREMIKRLPEVEGPGDPGPGA</sequence>
<name>A0A6J4RGB9_9ACTN</name>
<reference evidence="1" key="1">
    <citation type="submission" date="2020-02" db="EMBL/GenBank/DDBJ databases">
        <authorList>
            <person name="Meier V. D."/>
        </authorList>
    </citation>
    <scope>NUCLEOTIDE SEQUENCE</scope>
    <source>
        <strain evidence="1">AVDCRST_MAG38</strain>
    </source>
</reference>
<proteinExistence type="predicted"/>
<dbReference type="AlphaFoldDB" id="A0A6J4RGB9"/>
<dbReference type="EMBL" id="CADCVJ010000057">
    <property type="protein sequence ID" value="CAA9466801.1"/>
    <property type="molecule type" value="Genomic_DNA"/>
</dbReference>
<gene>
    <name evidence="1" type="ORF">AVDCRST_MAG38-854</name>
</gene>
<protein>
    <recommendedName>
        <fullName evidence="2">DUF3467 domain-containing protein</fullName>
    </recommendedName>
</protein>
<evidence type="ECO:0000313" key="1">
    <source>
        <dbReference type="EMBL" id="CAA9466801.1"/>
    </source>
</evidence>
<dbReference type="Pfam" id="PF11950">
    <property type="entry name" value="DUF3467"/>
    <property type="match status" value="1"/>
</dbReference>
<evidence type="ECO:0008006" key="2">
    <source>
        <dbReference type="Google" id="ProtNLM"/>
    </source>
</evidence>
<dbReference type="InterPro" id="IPR021857">
    <property type="entry name" value="DUF3467"/>
</dbReference>